<name>A0AAW6RNZ5_9BURK</name>
<evidence type="ECO:0000313" key="2">
    <source>
        <dbReference type="Proteomes" id="UP001237156"/>
    </source>
</evidence>
<proteinExistence type="predicted"/>
<evidence type="ECO:0000313" key="1">
    <source>
        <dbReference type="EMBL" id="MDG9700366.1"/>
    </source>
</evidence>
<dbReference type="EMBL" id="JARVII010000032">
    <property type="protein sequence ID" value="MDG9700366.1"/>
    <property type="molecule type" value="Genomic_DNA"/>
</dbReference>
<dbReference type="AlphaFoldDB" id="A0AAW6RNZ5"/>
<comment type="caution">
    <text evidence="1">The sequence shown here is derived from an EMBL/GenBank/DDBJ whole genome shotgun (WGS) entry which is preliminary data.</text>
</comment>
<accession>A0AAW6RNZ5</accession>
<reference evidence="1 2" key="1">
    <citation type="submission" date="2023-04" db="EMBL/GenBank/DDBJ databases">
        <title>Ottowia paracancer sp. nov., isolated from human stomach.</title>
        <authorList>
            <person name="Song Y."/>
        </authorList>
    </citation>
    <scope>NUCLEOTIDE SEQUENCE [LARGE SCALE GENOMIC DNA]</scope>
    <source>
        <strain evidence="1 2">10c7w1</strain>
    </source>
</reference>
<sequence>MLTGILAFDGVFMKMVFTLILGLALLFPAGAQAGECLSRNEIRKMIEQSFYSLYRWQSYWYGYYYDIDLESRIRRDGRMVIDFLSLKRESPHRFCVSRENGVLTQFSAYVRGVDMIYTGKILNGKADMMATFGDASEKAGEAWHDFNREIGYQLNVKLRAGLLKSTSPRIIPDEKLLNYIRRSVILNKRRNLFKEGIVIGAPRKDDALLLIASRDFENIFLLDLLPFDRDKEGQHGEVYAWNVYIYTENLSNDAEKEEKIDKIEKHVKNRLRNDHFLIDCDEC</sequence>
<gene>
    <name evidence="1" type="ORF">QB898_11715</name>
</gene>
<protein>
    <submittedName>
        <fullName evidence="1">Uncharacterized protein</fullName>
    </submittedName>
</protein>
<keyword evidence="2" id="KW-1185">Reference proteome</keyword>
<dbReference type="Proteomes" id="UP001237156">
    <property type="component" value="Unassembled WGS sequence"/>
</dbReference>
<organism evidence="1 2">
    <name type="scientific">Ottowia cancrivicina</name>
    <dbReference type="NCBI Taxonomy" id="3040346"/>
    <lineage>
        <taxon>Bacteria</taxon>
        <taxon>Pseudomonadati</taxon>
        <taxon>Pseudomonadota</taxon>
        <taxon>Betaproteobacteria</taxon>
        <taxon>Burkholderiales</taxon>
        <taxon>Comamonadaceae</taxon>
        <taxon>Ottowia</taxon>
    </lineage>
</organism>